<dbReference type="EMBL" id="CAUYUJ010005825">
    <property type="protein sequence ID" value="CAK0815093.1"/>
    <property type="molecule type" value="Genomic_DNA"/>
</dbReference>
<protein>
    <submittedName>
        <fullName evidence="1">Uncharacterized protein</fullName>
    </submittedName>
</protein>
<accession>A0ABN9RC86</accession>
<dbReference type="Proteomes" id="UP001189429">
    <property type="component" value="Unassembled WGS sequence"/>
</dbReference>
<evidence type="ECO:0000313" key="2">
    <source>
        <dbReference type="Proteomes" id="UP001189429"/>
    </source>
</evidence>
<gene>
    <name evidence="1" type="ORF">PCOR1329_LOCUS18520</name>
</gene>
<name>A0ABN9RC86_9DINO</name>
<keyword evidence="2" id="KW-1185">Reference proteome</keyword>
<proteinExistence type="predicted"/>
<organism evidence="1 2">
    <name type="scientific">Prorocentrum cordatum</name>
    <dbReference type="NCBI Taxonomy" id="2364126"/>
    <lineage>
        <taxon>Eukaryota</taxon>
        <taxon>Sar</taxon>
        <taxon>Alveolata</taxon>
        <taxon>Dinophyceae</taxon>
        <taxon>Prorocentrales</taxon>
        <taxon>Prorocentraceae</taxon>
        <taxon>Prorocentrum</taxon>
    </lineage>
</organism>
<evidence type="ECO:0000313" key="1">
    <source>
        <dbReference type="EMBL" id="CAK0815093.1"/>
    </source>
</evidence>
<sequence>MKKNDRKRQALLEMFDELDKDDSCMLIKQESSDIQPHMICRSTKSLRAIAASSAGSSSGTASASSRRCSISRHMNSSSRYASCRGSACCRAPFVAGRTGQHWSFPALPRSASRLAPASPAVKHVD</sequence>
<reference evidence="1" key="1">
    <citation type="submission" date="2023-10" db="EMBL/GenBank/DDBJ databases">
        <authorList>
            <person name="Chen Y."/>
            <person name="Shah S."/>
            <person name="Dougan E. K."/>
            <person name="Thang M."/>
            <person name="Chan C."/>
        </authorList>
    </citation>
    <scope>NUCLEOTIDE SEQUENCE [LARGE SCALE GENOMIC DNA]</scope>
</reference>
<comment type="caution">
    <text evidence="1">The sequence shown here is derived from an EMBL/GenBank/DDBJ whole genome shotgun (WGS) entry which is preliminary data.</text>
</comment>